<feature type="transmembrane region" description="Helical" evidence="1">
    <location>
        <begin position="20"/>
        <end position="39"/>
    </location>
</feature>
<dbReference type="Pfam" id="PF01569">
    <property type="entry name" value="PAP2"/>
    <property type="match status" value="1"/>
</dbReference>
<organism evidence="3 4">
    <name type="scientific">Paeniglutamicibacter kerguelensis</name>
    <dbReference type="NCBI Taxonomy" id="254788"/>
    <lineage>
        <taxon>Bacteria</taxon>
        <taxon>Bacillati</taxon>
        <taxon>Actinomycetota</taxon>
        <taxon>Actinomycetes</taxon>
        <taxon>Micrococcales</taxon>
        <taxon>Micrococcaceae</taxon>
        <taxon>Paeniglutamicibacter</taxon>
    </lineage>
</organism>
<feature type="transmembrane region" description="Helical" evidence="1">
    <location>
        <begin position="232"/>
        <end position="254"/>
    </location>
</feature>
<dbReference type="InterPro" id="IPR000326">
    <property type="entry name" value="PAP2/HPO"/>
</dbReference>
<feature type="domain" description="Phosphatidic acid phosphatase type 2/haloperoxidase" evidence="2">
    <location>
        <begin position="98"/>
        <end position="205"/>
    </location>
</feature>
<keyword evidence="1" id="KW-1133">Transmembrane helix</keyword>
<feature type="transmembrane region" description="Helical" evidence="1">
    <location>
        <begin position="69"/>
        <end position="90"/>
    </location>
</feature>
<dbReference type="SMART" id="SM00014">
    <property type="entry name" value="acidPPc"/>
    <property type="match status" value="1"/>
</dbReference>
<evidence type="ECO:0000256" key="1">
    <source>
        <dbReference type="SAM" id="Phobius"/>
    </source>
</evidence>
<name>A0ABS4XEZ0_9MICC</name>
<comment type="caution">
    <text evidence="3">The sequence shown here is derived from an EMBL/GenBank/DDBJ whole genome shotgun (WGS) entry which is preliminary data.</text>
</comment>
<feature type="transmembrane region" description="Helical" evidence="1">
    <location>
        <begin position="191"/>
        <end position="211"/>
    </location>
</feature>
<gene>
    <name evidence="3" type="ORF">JOF47_002541</name>
</gene>
<dbReference type="Proteomes" id="UP001296993">
    <property type="component" value="Unassembled WGS sequence"/>
</dbReference>
<keyword evidence="1" id="KW-0472">Membrane</keyword>
<sequence length="309" mass="32431">MSSEELAPTVRRGTAGVLPWYAAMASLAVAFIACYVFFVRTRLGQWIDDAALLGGQAFLAAYATRKPALAFLDYMPAFSAVLSGAVLLWALVRRRDFVRPAIAGLSILGASGTTQLLKHVVLERPDLNISGATVNSFPSGHTTFAAAAMMSIFLVSPAARRPMVALGGWAYAAVAGASTLVLGWHRPSDVVAAYLVAAFWTMLAGLVLRHLHGPTEPAGSAGLPRSGSSERILAWCASAGTIALSAGLVLALLLPHPRIGDVSDPVLLVFLGAGLALILGSAFLIGHVVLRLFSRYGAPIRFNPDLGMK</sequence>
<dbReference type="InterPro" id="IPR036938">
    <property type="entry name" value="PAP2/HPO_sf"/>
</dbReference>
<feature type="transmembrane region" description="Helical" evidence="1">
    <location>
        <begin position="137"/>
        <end position="156"/>
    </location>
</feature>
<protein>
    <submittedName>
        <fullName evidence="3">Membrane-associated phospholipid phosphatase</fullName>
    </submittedName>
</protein>
<dbReference type="EMBL" id="JAGIOF010000001">
    <property type="protein sequence ID" value="MBP2387030.1"/>
    <property type="molecule type" value="Genomic_DNA"/>
</dbReference>
<feature type="transmembrane region" description="Helical" evidence="1">
    <location>
        <begin position="163"/>
        <end position="185"/>
    </location>
</feature>
<dbReference type="Gene3D" id="1.20.144.10">
    <property type="entry name" value="Phosphatidic acid phosphatase type 2/haloperoxidase"/>
    <property type="match status" value="1"/>
</dbReference>
<evidence type="ECO:0000259" key="2">
    <source>
        <dbReference type="SMART" id="SM00014"/>
    </source>
</evidence>
<keyword evidence="4" id="KW-1185">Reference proteome</keyword>
<proteinExistence type="predicted"/>
<evidence type="ECO:0000313" key="4">
    <source>
        <dbReference type="Proteomes" id="UP001296993"/>
    </source>
</evidence>
<reference evidence="3 4" key="1">
    <citation type="submission" date="2021-03" db="EMBL/GenBank/DDBJ databases">
        <title>Sequencing the genomes of 1000 actinobacteria strains.</title>
        <authorList>
            <person name="Klenk H.-P."/>
        </authorList>
    </citation>
    <scope>NUCLEOTIDE SEQUENCE [LARGE SCALE GENOMIC DNA]</scope>
    <source>
        <strain evidence="3 4">DSM 15797</strain>
    </source>
</reference>
<dbReference type="SUPFAM" id="SSF48317">
    <property type="entry name" value="Acid phosphatase/Vanadium-dependent haloperoxidase"/>
    <property type="match status" value="1"/>
</dbReference>
<keyword evidence="1" id="KW-0812">Transmembrane</keyword>
<feature type="transmembrane region" description="Helical" evidence="1">
    <location>
        <begin position="266"/>
        <end position="293"/>
    </location>
</feature>
<dbReference type="RefSeq" id="WP_209998808.1">
    <property type="nucleotide sequence ID" value="NZ_BAAAJY010000005.1"/>
</dbReference>
<evidence type="ECO:0000313" key="3">
    <source>
        <dbReference type="EMBL" id="MBP2387030.1"/>
    </source>
</evidence>
<accession>A0ABS4XEZ0</accession>